<proteinExistence type="predicted"/>
<accession>A0A915E5J5</accession>
<evidence type="ECO:0000313" key="2">
    <source>
        <dbReference type="WBParaSite" id="jg2790"/>
    </source>
</evidence>
<evidence type="ECO:0000313" key="1">
    <source>
        <dbReference type="Proteomes" id="UP000887574"/>
    </source>
</evidence>
<dbReference type="WBParaSite" id="jg2790">
    <property type="protein sequence ID" value="jg2790"/>
    <property type="gene ID" value="jg2790"/>
</dbReference>
<keyword evidence="1" id="KW-1185">Reference proteome</keyword>
<reference evidence="2" key="1">
    <citation type="submission" date="2022-11" db="UniProtKB">
        <authorList>
            <consortium name="WormBaseParasite"/>
        </authorList>
    </citation>
    <scope>IDENTIFICATION</scope>
</reference>
<organism evidence="1 2">
    <name type="scientific">Ditylenchus dipsaci</name>
    <dbReference type="NCBI Taxonomy" id="166011"/>
    <lineage>
        <taxon>Eukaryota</taxon>
        <taxon>Metazoa</taxon>
        <taxon>Ecdysozoa</taxon>
        <taxon>Nematoda</taxon>
        <taxon>Chromadorea</taxon>
        <taxon>Rhabditida</taxon>
        <taxon>Tylenchina</taxon>
        <taxon>Tylenchomorpha</taxon>
        <taxon>Sphaerularioidea</taxon>
        <taxon>Anguinidae</taxon>
        <taxon>Anguininae</taxon>
        <taxon>Ditylenchus</taxon>
    </lineage>
</organism>
<sequence>MAIRCESQETITHYLKSCLTLDLGVDRASHARIIREAARAAMSTIQLSLQLSCLNGACVQLSSQFAENASIVDQEESGQVRCCDESQLADEVDNTKRT</sequence>
<dbReference type="Proteomes" id="UP000887574">
    <property type="component" value="Unplaced"/>
</dbReference>
<name>A0A915E5J5_9BILA</name>
<dbReference type="AlphaFoldDB" id="A0A915E5J5"/>
<protein>
    <submittedName>
        <fullName evidence="2">Uncharacterized protein</fullName>
    </submittedName>
</protein>